<dbReference type="InterPro" id="IPR029063">
    <property type="entry name" value="SAM-dependent_MTases_sf"/>
</dbReference>
<proteinExistence type="predicted"/>
<dbReference type="SUPFAM" id="SSF53335">
    <property type="entry name" value="S-adenosyl-L-methionine-dependent methyltransferases"/>
    <property type="match status" value="1"/>
</dbReference>
<gene>
    <name evidence="1" type="ORF">S01H1_65094</name>
</gene>
<accession>X0WUR1</accession>
<name>X0WUR1_9ZZZZ</name>
<evidence type="ECO:0000313" key="1">
    <source>
        <dbReference type="EMBL" id="GAG34390.1"/>
    </source>
</evidence>
<dbReference type="EMBL" id="BARS01042951">
    <property type="protein sequence ID" value="GAG34390.1"/>
    <property type="molecule type" value="Genomic_DNA"/>
</dbReference>
<evidence type="ECO:0008006" key="2">
    <source>
        <dbReference type="Google" id="ProtNLM"/>
    </source>
</evidence>
<comment type="caution">
    <text evidence="1">The sequence shown here is derived from an EMBL/GenBank/DDBJ whole genome shotgun (WGS) entry which is preliminary data.</text>
</comment>
<dbReference type="AlphaFoldDB" id="X0WUR1"/>
<reference evidence="1" key="1">
    <citation type="journal article" date="2014" name="Front. Microbiol.">
        <title>High frequency of phylogenetically diverse reductive dehalogenase-homologous genes in deep subseafloor sedimentary metagenomes.</title>
        <authorList>
            <person name="Kawai M."/>
            <person name="Futagami T."/>
            <person name="Toyoda A."/>
            <person name="Takaki Y."/>
            <person name="Nishi S."/>
            <person name="Hori S."/>
            <person name="Arai W."/>
            <person name="Tsubouchi T."/>
            <person name="Morono Y."/>
            <person name="Uchiyama I."/>
            <person name="Ito T."/>
            <person name="Fujiyama A."/>
            <person name="Inagaki F."/>
            <person name="Takami H."/>
        </authorList>
    </citation>
    <scope>NUCLEOTIDE SEQUENCE</scope>
    <source>
        <strain evidence="1">Expedition CK06-06</strain>
    </source>
</reference>
<dbReference type="Gene3D" id="3.40.50.150">
    <property type="entry name" value="Vaccinia Virus protein VP39"/>
    <property type="match status" value="1"/>
</dbReference>
<organism evidence="1">
    <name type="scientific">marine sediment metagenome</name>
    <dbReference type="NCBI Taxonomy" id="412755"/>
    <lineage>
        <taxon>unclassified sequences</taxon>
        <taxon>metagenomes</taxon>
        <taxon>ecological metagenomes</taxon>
    </lineage>
</organism>
<protein>
    <recommendedName>
        <fullName evidence="2">DNA methylase N-4/N-6 domain-containing protein</fullName>
    </recommendedName>
</protein>
<sequence>MNPKPEAKVLDCTAGNRKIWLIKSSPNVLWTDIEPTLEEKPDLVVDIRKTEFESKYFNMIIFDPPHYWGDTAGETFYSCTNLDNQKKFYDKYNFKRKGIPSYYGTDKYATKKSLLGFINAAQREIYRILADNGVLWLNWSEVKIPLEKILPFFDQRWETMIILPIGSKKQTLSEHQNYWIMMMKNDLKRRVN</sequence>